<organism evidence="2 3">
    <name type="scientific">Adineta ricciae</name>
    <name type="common">Rotifer</name>
    <dbReference type="NCBI Taxonomy" id="249248"/>
    <lineage>
        <taxon>Eukaryota</taxon>
        <taxon>Metazoa</taxon>
        <taxon>Spiralia</taxon>
        <taxon>Gnathifera</taxon>
        <taxon>Rotifera</taxon>
        <taxon>Eurotatoria</taxon>
        <taxon>Bdelloidea</taxon>
        <taxon>Adinetida</taxon>
        <taxon>Adinetidae</taxon>
        <taxon>Adineta</taxon>
    </lineage>
</organism>
<name>A0A814EGT3_ADIRI</name>
<evidence type="ECO:0000256" key="1">
    <source>
        <dbReference type="SAM" id="MobiDB-lite"/>
    </source>
</evidence>
<feature type="region of interest" description="Disordered" evidence="1">
    <location>
        <begin position="456"/>
        <end position="477"/>
    </location>
</feature>
<feature type="region of interest" description="Disordered" evidence="1">
    <location>
        <begin position="489"/>
        <end position="518"/>
    </location>
</feature>
<feature type="region of interest" description="Disordered" evidence="1">
    <location>
        <begin position="163"/>
        <end position="194"/>
    </location>
</feature>
<proteinExistence type="predicted"/>
<feature type="compositionally biased region" description="Polar residues" evidence="1">
    <location>
        <begin position="495"/>
        <end position="518"/>
    </location>
</feature>
<protein>
    <submittedName>
        <fullName evidence="2">Uncharacterized protein</fullName>
    </submittedName>
</protein>
<evidence type="ECO:0000313" key="2">
    <source>
        <dbReference type="EMBL" id="CAF0969124.1"/>
    </source>
</evidence>
<sequence length="540" mass="58506">MQTNTYNKRINQLKCKLIMSKEQYSTNLPYETRMNTTNDLPNSAVLTRTAPPYRSISAKRPRDPSHRKSVSFNDVPIVHEVPSHDAMRGANCDPYRSWLYTDPTSPIATIPSLYSTQAISPFNSTSITAQKLHANRLSSALYATSSTTITPNRMPDWAVRTKIQKPASTTEEANSTNENNPPTNTSIPDSQITSEDKLNKEPVIKDSHQPIVSFQSASVLLPSSTTVTSEMNEDRKYASRPTSLIPETEHVRGLSFMNGSLTNSSMTYASILSTNLSQTNNSTNESMTYPNSRLSRIRSAITPSTIGQSSIRTNEPISISPLRATAVAATATTTVPFSVNVPTPATRAILRPSTVAFQCTPPSTLVTSNTNSTNNVSAAPSTTATNIINTTNPPSSSSTTATHLMKPPSIAPRFHASAATTAAAHSRFVLPQNRPLTSATLSAAAMKYTLAHPTIESSSTMSRAPPTAYPRSRSANVLSMRRTQASSINMVDGQSHGNATASSSTDPTNHLYATTRRSPNVRQNYGSYYINRVLLPTTTN</sequence>
<accession>A0A814EGT3</accession>
<evidence type="ECO:0000313" key="3">
    <source>
        <dbReference type="Proteomes" id="UP000663852"/>
    </source>
</evidence>
<gene>
    <name evidence="2" type="ORF">EDS130_LOCUS13276</name>
</gene>
<dbReference type="Proteomes" id="UP000663852">
    <property type="component" value="Unassembled WGS sequence"/>
</dbReference>
<dbReference type="AlphaFoldDB" id="A0A814EGT3"/>
<comment type="caution">
    <text evidence="2">The sequence shown here is derived from an EMBL/GenBank/DDBJ whole genome shotgun (WGS) entry which is preliminary data.</text>
</comment>
<feature type="region of interest" description="Disordered" evidence="1">
    <location>
        <begin position="50"/>
        <end position="70"/>
    </location>
</feature>
<reference evidence="2" key="1">
    <citation type="submission" date="2021-02" db="EMBL/GenBank/DDBJ databases">
        <authorList>
            <person name="Nowell W R."/>
        </authorList>
    </citation>
    <scope>NUCLEOTIDE SEQUENCE</scope>
</reference>
<feature type="compositionally biased region" description="Low complexity" evidence="1">
    <location>
        <begin position="167"/>
        <end position="186"/>
    </location>
</feature>
<dbReference type="EMBL" id="CAJNOJ010000052">
    <property type="protein sequence ID" value="CAF0969124.1"/>
    <property type="molecule type" value="Genomic_DNA"/>
</dbReference>
<dbReference type="OrthoDB" id="10044635at2759"/>